<sequence>MAKHVLSLEAPDTLNLCQLRLVDTSVYNPDVEVKCPLLQITVPGFNYSVQLESPVVTPGFMLNLTACDLELQHQGCGTTFNTLPDGIYVIRYSVSPNEHVYVEYNHLRMSKALTTYKELLCELDLGACEPDAKTAKKWADLNKIRMYLEAAKAKVEICHEPKKGMELYNYAVKLLGKFECKSCQKF</sequence>
<dbReference type="EMBL" id="SSDS01000007">
    <property type="protein sequence ID" value="TXG78751.1"/>
    <property type="molecule type" value="Genomic_DNA"/>
</dbReference>
<name>A0A5C7JB18_9BACT</name>
<proteinExistence type="predicted"/>
<protein>
    <submittedName>
        <fullName evidence="1">Uncharacterized protein</fullName>
    </submittedName>
</protein>
<gene>
    <name evidence="1" type="ORF">E6Q11_00435</name>
</gene>
<evidence type="ECO:0000313" key="2">
    <source>
        <dbReference type="Proteomes" id="UP000321026"/>
    </source>
</evidence>
<accession>A0A5C7JB18</accession>
<dbReference type="Proteomes" id="UP000321026">
    <property type="component" value="Unassembled WGS sequence"/>
</dbReference>
<reference evidence="1 2" key="1">
    <citation type="submission" date="2018-09" db="EMBL/GenBank/DDBJ databases">
        <title>Metagenome Assembled Genomes from an Advanced Water Purification Facility.</title>
        <authorList>
            <person name="Stamps B.W."/>
            <person name="Spear J.R."/>
        </authorList>
    </citation>
    <scope>NUCLEOTIDE SEQUENCE [LARGE SCALE GENOMIC DNA]</scope>
    <source>
        <strain evidence="1">Bin_63_2</strain>
    </source>
</reference>
<comment type="caution">
    <text evidence="1">The sequence shown here is derived from an EMBL/GenBank/DDBJ whole genome shotgun (WGS) entry which is preliminary data.</text>
</comment>
<organism evidence="1 2">
    <name type="scientific">Candidatus Dojkabacteria bacterium</name>
    <dbReference type="NCBI Taxonomy" id="2099670"/>
    <lineage>
        <taxon>Bacteria</taxon>
        <taxon>Candidatus Dojkabacteria</taxon>
    </lineage>
</organism>
<evidence type="ECO:0000313" key="1">
    <source>
        <dbReference type="EMBL" id="TXG78751.1"/>
    </source>
</evidence>
<dbReference type="AlphaFoldDB" id="A0A5C7JB18"/>